<evidence type="ECO:0000256" key="1">
    <source>
        <dbReference type="SAM" id="MobiDB-lite"/>
    </source>
</evidence>
<protein>
    <submittedName>
        <fullName evidence="2">Uncharacterized protein</fullName>
    </submittedName>
</protein>
<sequence length="33" mass="3364">MTRRQSHQSGYYGGGPPGSGNSVASLKRDAPSG</sequence>
<feature type="region of interest" description="Disordered" evidence="1">
    <location>
        <begin position="1"/>
        <end position="33"/>
    </location>
</feature>
<gene>
    <name evidence="2" type="ORF">DILT_LOCUS1476</name>
</gene>
<evidence type="ECO:0000313" key="3">
    <source>
        <dbReference type="Proteomes" id="UP000281553"/>
    </source>
</evidence>
<reference evidence="2 3" key="1">
    <citation type="submission" date="2018-11" db="EMBL/GenBank/DDBJ databases">
        <authorList>
            <consortium name="Pathogen Informatics"/>
        </authorList>
    </citation>
    <scope>NUCLEOTIDE SEQUENCE [LARGE SCALE GENOMIC DNA]</scope>
</reference>
<evidence type="ECO:0000313" key="2">
    <source>
        <dbReference type="EMBL" id="VDK45053.1"/>
    </source>
</evidence>
<dbReference type="EMBL" id="UYRU01010130">
    <property type="protein sequence ID" value="VDK45053.1"/>
    <property type="molecule type" value="Genomic_DNA"/>
</dbReference>
<proteinExistence type="predicted"/>
<feature type="non-terminal residue" evidence="2">
    <location>
        <position position="33"/>
    </location>
</feature>
<name>A0A3P6QQX8_DIBLA</name>
<dbReference type="AlphaFoldDB" id="A0A3P6QQX8"/>
<accession>A0A3P6QQX8</accession>
<keyword evidence="3" id="KW-1185">Reference proteome</keyword>
<organism evidence="2 3">
    <name type="scientific">Dibothriocephalus latus</name>
    <name type="common">Fish tapeworm</name>
    <name type="synonym">Diphyllobothrium latum</name>
    <dbReference type="NCBI Taxonomy" id="60516"/>
    <lineage>
        <taxon>Eukaryota</taxon>
        <taxon>Metazoa</taxon>
        <taxon>Spiralia</taxon>
        <taxon>Lophotrochozoa</taxon>
        <taxon>Platyhelminthes</taxon>
        <taxon>Cestoda</taxon>
        <taxon>Eucestoda</taxon>
        <taxon>Diphyllobothriidea</taxon>
        <taxon>Diphyllobothriidae</taxon>
        <taxon>Dibothriocephalus</taxon>
    </lineage>
</organism>
<dbReference type="Proteomes" id="UP000281553">
    <property type="component" value="Unassembled WGS sequence"/>
</dbReference>